<dbReference type="Gene3D" id="3.30.360.10">
    <property type="entry name" value="Dihydrodipicolinate Reductase, domain 2"/>
    <property type="match status" value="1"/>
</dbReference>
<protein>
    <recommendedName>
        <fullName evidence="2">Gfo/Idh/MocA-like oxidoreductase N-terminal domain-containing protein</fullName>
    </recommendedName>
</protein>
<dbReference type="InterPro" id="IPR036291">
    <property type="entry name" value="NAD(P)-bd_dom_sf"/>
</dbReference>
<sequence>VSAIVPDQNLWLVGAGPMARAYAAVLDDLEVGYTVVGRGAASAAAFEAATGRSVRMGGIEDAVSAADVPSIAIVAVDVDQLAVTACSLLDAGVERLLLEKPGGLGWDELTAIHDRAGRSRVTIAYNRRHYASTLEARRLIEQDGGVVSFAFEVTEWPHAVEPVQVSPAVRSRWFLAQSSHVVDLAFHLGGRPVDWRCYHGGSLSWHVESARFAGAGLTDAGATFGYHGDWEGPGRWGLDVVTRNHRLIFQPLEELRIMDLGSLDVTVVDVDYRLDQEFKPGVHAQTRSFLAGEDPISCSLDEQVENVIVYETMAGYR</sequence>
<proteinExistence type="predicted"/>
<accession>A0A381W6Z0</accession>
<gene>
    <name evidence="1" type="ORF">METZ01_LOCUS101086</name>
</gene>
<reference evidence="1" key="1">
    <citation type="submission" date="2018-05" db="EMBL/GenBank/DDBJ databases">
        <authorList>
            <person name="Lanie J.A."/>
            <person name="Ng W.-L."/>
            <person name="Kazmierczak K.M."/>
            <person name="Andrzejewski T.M."/>
            <person name="Davidsen T.M."/>
            <person name="Wayne K.J."/>
            <person name="Tettelin H."/>
            <person name="Glass J.I."/>
            <person name="Rusch D."/>
            <person name="Podicherti R."/>
            <person name="Tsui H.-C.T."/>
            <person name="Winkler M.E."/>
        </authorList>
    </citation>
    <scope>NUCLEOTIDE SEQUENCE</scope>
</reference>
<dbReference type="AlphaFoldDB" id="A0A381W6Z0"/>
<dbReference type="SUPFAM" id="SSF51735">
    <property type="entry name" value="NAD(P)-binding Rossmann-fold domains"/>
    <property type="match status" value="1"/>
</dbReference>
<evidence type="ECO:0008006" key="2">
    <source>
        <dbReference type="Google" id="ProtNLM"/>
    </source>
</evidence>
<name>A0A381W6Z0_9ZZZZ</name>
<organism evidence="1">
    <name type="scientific">marine metagenome</name>
    <dbReference type="NCBI Taxonomy" id="408172"/>
    <lineage>
        <taxon>unclassified sequences</taxon>
        <taxon>metagenomes</taxon>
        <taxon>ecological metagenomes</taxon>
    </lineage>
</organism>
<dbReference type="EMBL" id="UINC01010879">
    <property type="protein sequence ID" value="SVA48232.1"/>
    <property type="molecule type" value="Genomic_DNA"/>
</dbReference>
<feature type="non-terminal residue" evidence="1">
    <location>
        <position position="1"/>
    </location>
</feature>
<dbReference type="Gene3D" id="3.40.50.720">
    <property type="entry name" value="NAD(P)-binding Rossmann-like Domain"/>
    <property type="match status" value="1"/>
</dbReference>
<evidence type="ECO:0000313" key="1">
    <source>
        <dbReference type="EMBL" id="SVA48232.1"/>
    </source>
</evidence>